<keyword evidence="3" id="KW-1185">Reference proteome</keyword>
<reference evidence="2 3" key="1">
    <citation type="submission" date="2019-08" db="EMBL/GenBank/DDBJ databases">
        <authorList>
            <person name="Lei W."/>
        </authorList>
    </citation>
    <scope>NUCLEOTIDE SEQUENCE [LARGE SCALE GENOMIC DNA]</scope>
    <source>
        <strain evidence="2 3">CCUG 58627</strain>
    </source>
</reference>
<organism evidence="2 3">
    <name type="scientific">Corynebacterium canis</name>
    <dbReference type="NCBI Taxonomy" id="679663"/>
    <lineage>
        <taxon>Bacteria</taxon>
        <taxon>Bacillati</taxon>
        <taxon>Actinomycetota</taxon>
        <taxon>Actinomycetes</taxon>
        <taxon>Mycobacteriales</taxon>
        <taxon>Corynebacteriaceae</taxon>
        <taxon>Corynebacterium</taxon>
    </lineage>
</organism>
<dbReference type="RefSeq" id="WP_146325091.1">
    <property type="nucleotide sequence ID" value="NZ_BAABLR010000068.1"/>
</dbReference>
<dbReference type="OrthoDB" id="4878515at2"/>
<proteinExistence type="predicted"/>
<accession>A0A5C5UBN4</accession>
<dbReference type="Proteomes" id="UP000320791">
    <property type="component" value="Unassembled WGS sequence"/>
</dbReference>
<dbReference type="Pfam" id="PF12724">
    <property type="entry name" value="Flavodoxin_5"/>
    <property type="match status" value="1"/>
</dbReference>
<evidence type="ECO:0000313" key="2">
    <source>
        <dbReference type="EMBL" id="TWT23035.1"/>
    </source>
</evidence>
<protein>
    <recommendedName>
        <fullName evidence="1">Flavodoxin domain-containing protein</fullName>
    </recommendedName>
</protein>
<sequence length="188" mass="20791">MKSPYILVESVYGSTQEYATELAKRTHGATRPLDTTFDLATELASEPAPVIVCAPNYGPVNKGISWLKEHATLVREHTCALVVVGMSLPEHARSRDAAAGALGSLAEEVARFYLPGRLLHSQLSAKHRSVLWSVNQMLRRKPGLNDNDRNMLAEYGKDIDHVDFTNLQPVVDWWRSLTLESVSPNPAT</sequence>
<comment type="caution">
    <text evidence="2">The sequence shown here is derived from an EMBL/GenBank/DDBJ whole genome shotgun (WGS) entry which is preliminary data.</text>
</comment>
<dbReference type="AlphaFoldDB" id="A0A5C5UBN4"/>
<evidence type="ECO:0000259" key="1">
    <source>
        <dbReference type="Pfam" id="PF12724"/>
    </source>
</evidence>
<gene>
    <name evidence="2" type="ORF">FRX94_09845</name>
</gene>
<feature type="domain" description="Flavodoxin" evidence="1">
    <location>
        <begin position="6"/>
        <end position="141"/>
    </location>
</feature>
<name>A0A5C5UBN4_9CORY</name>
<evidence type="ECO:0000313" key="3">
    <source>
        <dbReference type="Proteomes" id="UP000320791"/>
    </source>
</evidence>
<dbReference type="EMBL" id="VOHM01000023">
    <property type="protein sequence ID" value="TWT23035.1"/>
    <property type="molecule type" value="Genomic_DNA"/>
</dbReference>
<dbReference type="InterPro" id="IPR026816">
    <property type="entry name" value="Flavodoxin_dom"/>
</dbReference>